<evidence type="ECO:0000313" key="2">
    <source>
        <dbReference type="EMBL" id="SCD21574.1"/>
    </source>
</evidence>
<dbReference type="InterPro" id="IPR002509">
    <property type="entry name" value="NODB_dom"/>
</dbReference>
<gene>
    <name evidence="2" type="ORF">PSM36_2778</name>
</gene>
<keyword evidence="3" id="KW-1185">Reference proteome</keyword>
<dbReference type="Proteomes" id="UP000187464">
    <property type="component" value="Chromosome I"/>
</dbReference>
<dbReference type="STRING" id="1642647.PSM36_2778"/>
<accession>A0A1R3TD77</accession>
<protein>
    <submittedName>
        <fullName evidence="2">CE4_NodB_like_6s_7s</fullName>
    </submittedName>
</protein>
<dbReference type="GO" id="GO:0005975">
    <property type="term" value="P:carbohydrate metabolic process"/>
    <property type="evidence" value="ECO:0007669"/>
    <property type="project" value="InterPro"/>
</dbReference>
<dbReference type="Pfam" id="PF01522">
    <property type="entry name" value="Polysacc_deac_1"/>
    <property type="match status" value="1"/>
</dbReference>
<dbReference type="PROSITE" id="PS51677">
    <property type="entry name" value="NODB"/>
    <property type="match status" value="1"/>
</dbReference>
<dbReference type="InterPro" id="IPR011330">
    <property type="entry name" value="Glyco_hydro/deAcase_b/a-brl"/>
</dbReference>
<name>A0A1R3TD77_9BACT</name>
<dbReference type="CDD" id="cd10917">
    <property type="entry name" value="CE4_NodB_like_6s_7s"/>
    <property type="match status" value="1"/>
</dbReference>
<dbReference type="RefSeq" id="WP_076931395.1">
    <property type="nucleotide sequence ID" value="NZ_LT605205.1"/>
</dbReference>
<sequence>MIWLGIGVLMLILAFMLFWASWSISAGVYLKTVCKLNTNEKVVALTYDDGPEPATTLPLLEVLKKYNVKACFFCIGKKAEQFPDIVRQIVDGGHEIGNHSYSHESKFPLYGKRKMKDDLLRAQQVLERASERQVCLFRPPFGVTNPKVGSVVRQFGWTTIGWSIRSLDTQAQTADKALYRIRRKLKPGVIILLHDRMPFCAELTEKLLIHLKENGYKVVVPIMSDDLII</sequence>
<dbReference type="GO" id="GO:0016810">
    <property type="term" value="F:hydrolase activity, acting on carbon-nitrogen (but not peptide) bonds"/>
    <property type="evidence" value="ECO:0007669"/>
    <property type="project" value="InterPro"/>
</dbReference>
<dbReference type="InterPro" id="IPR050248">
    <property type="entry name" value="Polysacc_deacetylase_ArnD"/>
</dbReference>
<feature type="domain" description="NodB homology" evidence="1">
    <location>
        <begin position="41"/>
        <end position="219"/>
    </location>
</feature>
<evidence type="ECO:0000313" key="3">
    <source>
        <dbReference type="Proteomes" id="UP000187464"/>
    </source>
</evidence>
<dbReference type="KEGG" id="psac:PSM36_2778"/>
<dbReference type="Gene3D" id="3.20.20.370">
    <property type="entry name" value="Glycoside hydrolase/deacetylase"/>
    <property type="match status" value="1"/>
</dbReference>
<dbReference type="PANTHER" id="PTHR10587">
    <property type="entry name" value="GLYCOSYL TRANSFERASE-RELATED"/>
    <property type="match status" value="1"/>
</dbReference>
<proteinExistence type="predicted"/>
<dbReference type="AlphaFoldDB" id="A0A1R3TD77"/>
<dbReference type="EMBL" id="LT605205">
    <property type="protein sequence ID" value="SCD21574.1"/>
    <property type="molecule type" value="Genomic_DNA"/>
</dbReference>
<dbReference type="SUPFAM" id="SSF88713">
    <property type="entry name" value="Glycoside hydrolase/deacetylase"/>
    <property type="match status" value="1"/>
</dbReference>
<dbReference type="PANTHER" id="PTHR10587:SF137">
    <property type="entry name" value="4-DEOXY-4-FORMAMIDO-L-ARABINOSE-PHOSPHOUNDECAPRENOL DEFORMYLASE ARND-RELATED"/>
    <property type="match status" value="1"/>
</dbReference>
<evidence type="ECO:0000259" key="1">
    <source>
        <dbReference type="PROSITE" id="PS51677"/>
    </source>
</evidence>
<organism evidence="2 3">
    <name type="scientific">Proteiniphilum saccharofermentans</name>
    <dbReference type="NCBI Taxonomy" id="1642647"/>
    <lineage>
        <taxon>Bacteria</taxon>
        <taxon>Pseudomonadati</taxon>
        <taxon>Bacteroidota</taxon>
        <taxon>Bacteroidia</taxon>
        <taxon>Bacteroidales</taxon>
        <taxon>Dysgonomonadaceae</taxon>
        <taxon>Proteiniphilum</taxon>
    </lineage>
</organism>
<reference evidence="2 3" key="1">
    <citation type="submission" date="2016-08" db="EMBL/GenBank/DDBJ databases">
        <authorList>
            <person name="Seilhamer J.J."/>
        </authorList>
    </citation>
    <scope>NUCLEOTIDE SEQUENCE [LARGE SCALE GENOMIC DNA]</scope>
    <source>
        <strain evidence="2">M3/6</strain>
    </source>
</reference>